<evidence type="ECO:0000256" key="2">
    <source>
        <dbReference type="ARBA" id="ARBA00023125"/>
    </source>
</evidence>
<reference evidence="6 7" key="1">
    <citation type="submission" date="2023-07" db="EMBL/GenBank/DDBJ databases">
        <title>Genomic Encyclopedia of Type Strains, Phase IV (KMG-IV): sequencing the most valuable type-strain genomes for metagenomic binning, comparative biology and taxonomic classification.</title>
        <authorList>
            <person name="Goeker M."/>
        </authorList>
    </citation>
    <scope>NUCLEOTIDE SEQUENCE [LARGE SCALE GENOMIC DNA]</scope>
    <source>
        <strain evidence="6 7">DSM 1277</strain>
    </source>
</reference>
<evidence type="ECO:0000313" key="7">
    <source>
        <dbReference type="Proteomes" id="UP001238467"/>
    </source>
</evidence>
<dbReference type="InterPro" id="IPR001647">
    <property type="entry name" value="HTH_TetR"/>
</dbReference>
<comment type="caution">
    <text evidence="6">The sequence shown here is derived from an EMBL/GenBank/DDBJ whole genome shotgun (WGS) entry which is preliminary data.</text>
</comment>
<sequence length="227" mass="24327">MGGHGLLSFQRGCTNMMIIMIESKYDRHHITVNDAPEEFAMKVSREQMAENRRRILDVASSLFRDRGFDAVSVAEVMKAAGLTHGGFYGHFSSKDDLVAQTLAHVLAADVGGKTDIRAYLEAYLSPRHRDNPAAGCPTAGLAAAIRHQTPAARAAMTEGLRSQIARIEAALPAADPADRRCTAIGSWSAMVGAVILARAIDDPALSDEILEQTRAWIEAGIADGSAL</sequence>
<evidence type="ECO:0000313" key="6">
    <source>
        <dbReference type="EMBL" id="MDQ0350122.1"/>
    </source>
</evidence>
<protein>
    <submittedName>
        <fullName evidence="6">TetR/AcrR family transcriptional repressor of nem operon</fullName>
    </submittedName>
</protein>
<feature type="domain" description="HTH tetR-type" evidence="5">
    <location>
        <begin position="49"/>
        <end position="109"/>
    </location>
</feature>
<dbReference type="SUPFAM" id="SSF48498">
    <property type="entry name" value="Tetracyclin repressor-like, C-terminal domain"/>
    <property type="match status" value="1"/>
</dbReference>
<proteinExistence type="predicted"/>
<dbReference type="Pfam" id="PF00440">
    <property type="entry name" value="TetR_N"/>
    <property type="match status" value="1"/>
</dbReference>
<evidence type="ECO:0000256" key="3">
    <source>
        <dbReference type="ARBA" id="ARBA00023163"/>
    </source>
</evidence>
<keyword evidence="1" id="KW-0805">Transcription regulation</keyword>
<dbReference type="InterPro" id="IPR023772">
    <property type="entry name" value="DNA-bd_HTH_TetR-type_CS"/>
</dbReference>
<dbReference type="InterPro" id="IPR036271">
    <property type="entry name" value="Tet_transcr_reg_TetR-rel_C_sf"/>
</dbReference>
<dbReference type="EMBL" id="JAUSUH010000017">
    <property type="protein sequence ID" value="MDQ0350122.1"/>
    <property type="molecule type" value="Genomic_DNA"/>
</dbReference>
<gene>
    <name evidence="6" type="ORF">J2S76_004578</name>
</gene>
<dbReference type="Gene3D" id="1.10.10.60">
    <property type="entry name" value="Homeodomain-like"/>
    <property type="match status" value="1"/>
</dbReference>
<keyword evidence="3" id="KW-0804">Transcription</keyword>
<dbReference type="InterPro" id="IPR009057">
    <property type="entry name" value="Homeodomain-like_sf"/>
</dbReference>
<dbReference type="SUPFAM" id="SSF46689">
    <property type="entry name" value="Homeodomain-like"/>
    <property type="match status" value="1"/>
</dbReference>
<dbReference type="Proteomes" id="UP001238467">
    <property type="component" value="Unassembled WGS sequence"/>
</dbReference>
<dbReference type="Gene3D" id="1.10.357.10">
    <property type="entry name" value="Tetracycline Repressor, domain 2"/>
    <property type="match status" value="1"/>
</dbReference>
<dbReference type="PROSITE" id="PS01081">
    <property type="entry name" value="HTH_TETR_1"/>
    <property type="match status" value="1"/>
</dbReference>
<evidence type="ECO:0000259" key="5">
    <source>
        <dbReference type="PROSITE" id="PS50977"/>
    </source>
</evidence>
<evidence type="ECO:0000256" key="1">
    <source>
        <dbReference type="ARBA" id="ARBA00023015"/>
    </source>
</evidence>
<dbReference type="PROSITE" id="PS50977">
    <property type="entry name" value="HTH_TETR_2"/>
    <property type="match status" value="1"/>
</dbReference>
<dbReference type="PRINTS" id="PR00455">
    <property type="entry name" value="HTHTETR"/>
</dbReference>
<organism evidence="6 7">
    <name type="scientific">Ancylobacter vacuolatus</name>
    <dbReference type="NCBI Taxonomy" id="223389"/>
    <lineage>
        <taxon>Bacteria</taxon>
        <taxon>Pseudomonadati</taxon>
        <taxon>Pseudomonadota</taxon>
        <taxon>Alphaproteobacteria</taxon>
        <taxon>Hyphomicrobiales</taxon>
        <taxon>Xanthobacteraceae</taxon>
        <taxon>Ancylobacter</taxon>
    </lineage>
</organism>
<keyword evidence="2 4" id="KW-0238">DNA-binding</keyword>
<evidence type="ECO:0000256" key="4">
    <source>
        <dbReference type="PROSITE-ProRule" id="PRU00335"/>
    </source>
</evidence>
<name>A0ABU0DNT2_9HYPH</name>
<keyword evidence="7" id="KW-1185">Reference proteome</keyword>
<dbReference type="PANTHER" id="PTHR47506:SF7">
    <property type="entry name" value="TRANSCRIPTIONAL REGULATORY PROTEIN"/>
    <property type="match status" value="1"/>
</dbReference>
<dbReference type="PANTHER" id="PTHR47506">
    <property type="entry name" value="TRANSCRIPTIONAL REGULATORY PROTEIN"/>
    <property type="match status" value="1"/>
</dbReference>
<accession>A0ABU0DNT2</accession>
<feature type="DNA-binding region" description="H-T-H motif" evidence="4">
    <location>
        <begin position="72"/>
        <end position="91"/>
    </location>
</feature>